<feature type="chain" id="PRO_5019526512" description="Lipoprotein" evidence="1">
    <location>
        <begin position="28"/>
        <end position="147"/>
    </location>
</feature>
<protein>
    <recommendedName>
        <fullName evidence="4">Lipoprotein</fullName>
    </recommendedName>
</protein>
<dbReference type="PROSITE" id="PS51257">
    <property type="entry name" value="PROKAR_LIPOPROTEIN"/>
    <property type="match status" value="1"/>
</dbReference>
<evidence type="ECO:0000256" key="1">
    <source>
        <dbReference type="SAM" id="SignalP"/>
    </source>
</evidence>
<organism evidence="2 3">
    <name type="scientific">Bacteroides faecalis</name>
    <dbReference type="NCBI Taxonomy" id="2447885"/>
    <lineage>
        <taxon>Bacteria</taxon>
        <taxon>Pseudomonadati</taxon>
        <taxon>Bacteroidota</taxon>
        <taxon>Bacteroidia</taxon>
        <taxon>Bacteroidales</taxon>
        <taxon>Bacteroidaceae</taxon>
        <taxon>Bacteroides</taxon>
    </lineage>
</organism>
<accession>A0A401LYL4</accession>
<dbReference type="Proteomes" id="UP000288079">
    <property type="component" value="Unassembled WGS sequence"/>
</dbReference>
<comment type="caution">
    <text evidence="2">The sequence shown here is derived from an EMBL/GenBank/DDBJ whole genome shotgun (WGS) entry which is preliminary data.</text>
</comment>
<gene>
    <name evidence="2" type="ORF">KGMB02408_35810</name>
</gene>
<proteinExistence type="predicted"/>
<feature type="signal peptide" evidence="1">
    <location>
        <begin position="1"/>
        <end position="27"/>
    </location>
</feature>
<name>A0A401LYL4_9BACE</name>
<sequence>MKKQMKNMKKLLLLSFTAIALSSCDFCALGKIENQTNDTIRIVCYTTESLSTFYAKGATKEYNDKTGGYFFRINRNGNEGPYHQLNDSTVYFDIAPKSSFNNIRMGMNFTWSEERVQTFLSYIKRMEIRTPNNTLVYNGGKQLNNLF</sequence>
<keyword evidence="3" id="KW-1185">Reference proteome</keyword>
<keyword evidence="1" id="KW-0732">Signal</keyword>
<reference evidence="2 3" key="1">
    <citation type="submission" date="2018-10" db="EMBL/GenBank/DDBJ databases">
        <title>Draft Genome Sequence of Bacteroides sp. KCTC 15687.</title>
        <authorList>
            <person name="Yu S.Y."/>
            <person name="Kim J.S."/>
            <person name="Oh B.S."/>
            <person name="Park S.H."/>
            <person name="Kang S.W."/>
            <person name="Park J.E."/>
            <person name="Choi S.H."/>
            <person name="Han K.I."/>
            <person name="Lee K.C."/>
            <person name="Eom M.K."/>
            <person name="Suh M.K."/>
            <person name="Lee D.H."/>
            <person name="Yoon H."/>
            <person name="Kim B."/>
            <person name="Yang S.J."/>
            <person name="Lee J.S."/>
            <person name="Lee J.H."/>
        </authorList>
    </citation>
    <scope>NUCLEOTIDE SEQUENCE [LARGE SCALE GENOMIC DNA]</scope>
    <source>
        <strain evidence="2 3">KCTC 15687</strain>
    </source>
</reference>
<evidence type="ECO:0000313" key="3">
    <source>
        <dbReference type="Proteomes" id="UP000288079"/>
    </source>
</evidence>
<dbReference type="EMBL" id="BHWB01000013">
    <property type="protein sequence ID" value="GCB36636.1"/>
    <property type="molecule type" value="Genomic_DNA"/>
</dbReference>
<evidence type="ECO:0000313" key="2">
    <source>
        <dbReference type="EMBL" id="GCB36636.1"/>
    </source>
</evidence>
<dbReference type="AlphaFoldDB" id="A0A401LYL4"/>
<evidence type="ECO:0008006" key="4">
    <source>
        <dbReference type="Google" id="ProtNLM"/>
    </source>
</evidence>